<dbReference type="OrthoDB" id="67158at2"/>
<dbReference type="PATRIC" id="fig|1205910.3.peg.4421"/>
<dbReference type="Gene3D" id="1.10.287.160">
    <property type="entry name" value="HR1 repeat"/>
    <property type="match status" value="1"/>
</dbReference>
<evidence type="ECO:0000256" key="3">
    <source>
        <dbReference type="ARBA" id="ARBA00023163"/>
    </source>
</evidence>
<dbReference type="InterPro" id="IPR036390">
    <property type="entry name" value="WH_DNA-bd_sf"/>
</dbReference>
<proteinExistence type="predicted"/>
<protein>
    <submittedName>
        <fullName evidence="4">Putative regulatory protein MarR</fullName>
    </submittedName>
</protein>
<evidence type="ECO:0000313" key="5">
    <source>
        <dbReference type="Proteomes" id="UP000003779"/>
    </source>
</evidence>
<accession>J7LH02</accession>
<evidence type="ECO:0000256" key="1">
    <source>
        <dbReference type="ARBA" id="ARBA00023015"/>
    </source>
</evidence>
<dbReference type="Gene3D" id="1.10.10.10">
    <property type="entry name" value="Winged helix-like DNA-binding domain superfamily/Winged helix DNA-binding domain"/>
    <property type="match status" value="1"/>
</dbReference>
<organism evidence="4 5">
    <name type="scientific">Nocardiopsis alba (strain ATCC BAA-2165 / BE74)</name>
    <dbReference type="NCBI Taxonomy" id="1205910"/>
    <lineage>
        <taxon>Bacteria</taxon>
        <taxon>Bacillati</taxon>
        <taxon>Actinomycetota</taxon>
        <taxon>Actinomycetes</taxon>
        <taxon>Streptosporangiales</taxon>
        <taxon>Nocardiopsidaceae</taxon>
        <taxon>Nocardiopsis</taxon>
    </lineage>
</organism>
<dbReference type="AlphaFoldDB" id="J7LH02"/>
<dbReference type="PANTHER" id="PTHR38465">
    <property type="entry name" value="HTH-TYPE TRANSCRIPTIONAL REGULATOR MJ1563-RELATED"/>
    <property type="match status" value="1"/>
</dbReference>
<reference evidence="4 5" key="1">
    <citation type="journal article" date="2012" name="J. Bacteriol.">
        <title>Whole-Genome Sequence of Nocardiopsis alba Strain ATCC BAA-2165, Associated with Honeybees.</title>
        <authorList>
            <person name="Qiao J."/>
            <person name="Chen L."/>
            <person name="Li Y."/>
            <person name="Wang J."/>
            <person name="Zhang W."/>
            <person name="Chen S."/>
        </authorList>
    </citation>
    <scope>NUCLEOTIDE SEQUENCE [LARGE SCALE GENOMIC DNA]</scope>
    <source>
        <strain evidence="5">ATCC BAA-2165 / BE74</strain>
    </source>
</reference>
<gene>
    <name evidence="4" type="ordered locus">B005_4682</name>
</gene>
<name>J7LH02_NOCAA</name>
<keyword evidence="3" id="KW-0804">Transcription</keyword>
<dbReference type="STRING" id="1205910.B005_4682"/>
<sequence length="158" mass="18186">MSEPTERELAFVDEVAVFFEDEGLPLIAGRVIGWLLISDPPEQSAARLAEVLQVSRSSIGTATRMLTPSGLVEGVRKRGHRQEYFRIADDGWSRMLERRYALATSFRRVTERGLAALEDASPERRERLANVHELYGFLERELPAMLRRWRERDEEDTP</sequence>
<dbReference type="eggNOG" id="COG1510">
    <property type="taxonomic scope" value="Bacteria"/>
</dbReference>
<evidence type="ECO:0000313" key="4">
    <source>
        <dbReference type="EMBL" id="AFR10760.1"/>
    </source>
</evidence>
<dbReference type="EMBL" id="CP003788">
    <property type="protein sequence ID" value="AFR10760.1"/>
    <property type="molecule type" value="Genomic_DNA"/>
</dbReference>
<dbReference type="InterPro" id="IPR052362">
    <property type="entry name" value="HTH-GbsR_regulator"/>
</dbReference>
<dbReference type="SUPFAM" id="SSF46785">
    <property type="entry name" value="Winged helix' DNA-binding domain"/>
    <property type="match status" value="1"/>
</dbReference>
<dbReference type="KEGG" id="nal:B005_4682"/>
<keyword evidence="2" id="KW-0238">DNA-binding</keyword>
<evidence type="ECO:0000256" key="2">
    <source>
        <dbReference type="ARBA" id="ARBA00023125"/>
    </source>
</evidence>
<keyword evidence="1" id="KW-0805">Transcription regulation</keyword>
<dbReference type="HOGENOM" id="CLU_120349_2_1_11"/>
<dbReference type="GO" id="GO:0003677">
    <property type="term" value="F:DNA binding"/>
    <property type="evidence" value="ECO:0007669"/>
    <property type="project" value="UniProtKB-KW"/>
</dbReference>
<dbReference type="InterPro" id="IPR036388">
    <property type="entry name" value="WH-like_DNA-bd_sf"/>
</dbReference>
<reference evidence="5" key="2">
    <citation type="submission" date="2012-08" db="EMBL/GenBank/DDBJ databases">
        <title>Whole-genome sequence of Nocardiopsis alba strain ATCC BAA-2165 associated with honeybees.</title>
        <authorList>
            <person name="Qiao J."/>
            <person name="Chen L."/>
            <person name="Li Y."/>
            <person name="Wang J."/>
            <person name="Zhang W."/>
            <person name="Chen S."/>
        </authorList>
    </citation>
    <scope>NUCLEOTIDE SEQUENCE [LARGE SCALE GENOMIC DNA]</scope>
    <source>
        <strain evidence="5">ATCC BAA-2165 / BE74</strain>
    </source>
</reference>
<dbReference type="RefSeq" id="WP_014913213.1">
    <property type="nucleotide sequence ID" value="NC_018524.1"/>
</dbReference>
<dbReference type="Proteomes" id="UP000003779">
    <property type="component" value="Chromosome"/>
</dbReference>
<dbReference type="PANTHER" id="PTHR38465:SF2">
    <property type="entry name" value="HTH-TYPE TRANSCRIPTIONAL REGULATOR MMPR5"/>
    <property type="match status" value="1"/>
</dbReference>